<dbReference type="PANTHER" id="PTHR23051">
    <property type="entry name" value="SOLUTE CARRIER FAMILY 35, MEMBER F5"/>
    <property type="match status" value="1"/>
</dbReference>
<gene>
    <name evidence="6" type="ORF">OBRU01_00069</name>
</gene>
<comment type="caution">
    <text evidence="6">The sequence shown here is derived from an EMBL/GenBank/DDBJ whole genome shotgun (WGS) entry which is preliminary data.</text>
</comment>
<feature type="transmembrane region" description="Helical" evidence="5">
    <location>
        <begin position="67"/>
        <end position="84"/>
    </location>
</feature>
<reference evidence="6 7" key="1">
    <citation type="journal article" date="2015" name="Genome Biol. Evol.">
        <title>The genome of winter moth (Operophtera brumata) provides a genomic perspective on sexual dimorphism and phenology.</title>
        <authorList>
            <person name="Derks M.F."/>
            <person name="Smit S."/>
            <person name="Salis L."/>
            <person name="Schijlen E."/>
            <person name="Bossers A."/>
            <person name="Mateman C."/>
            <person name="Pijl A.S."/>
            <person name="de Ridder D."/>
            <person name="Groenen M.A."/>
            <person name="Visser M.E."/>
            <person name="Megens H.J."/>
        </authorList>
    </citation>
    <scope>NUCLEOTIDE SEQUENCE [LARGE SCALE GENOMIC DNA]</scope>
    <source>
        <strain evidence="6">WM2013NL</strain>
        <tissue evidence="6">Head and thorax</tissue>
    </source>
</reference>
<feature type="transmembrane region" description="Helical" evidence="5">
    <location>
        <begin position="30"/>
        <end position="47"/>
    </location>
</feature>
<dbReference type="EMBL" id="JTDY01000011">
    <property type="protein sequence ID" value="KOB79448.1"/>
    <property type="molecule type" value="Genomic_DNA"/>
</dbReference>
<organism evidence="6 7">
    <name type="scientific">Operophtera brumata</name>
    <name type="common">Winter moth</name>
    <name type="synonym">Phalaena brumata</name>
    <dbReference type="NCBI Taxonomy" id="104452"/>
    <lineage>
        <taxon>Eukaryota</taxon>
        <taxon>Metazoa</taxon>
        <taxon>Ecdysozoa</taxon>
        <taxon>Arthropoda</taxon>
        <taxon>Hexapoda</taxon>
        <taxon>Insecta</taxon>
        <taxon>Pterygota</taxon>
        <taxon>Neoptera</taxon>
        <taxon>Endopterygota</taxon>
        <taxon>Lepidoptera</taxon>
        <taxon>Glossata</taxon>
        <taxon>Ditrysia</taxon>
        <taxon>Geometroidea</taxon>
        <taxon>Geometridae</taxon>
        <taxon>Larentiinae</taxon>
        <taxon>Operophtera</taxon>
    </lineage>
</organism>
<evidence type="ECO:0000256" key="3">
    <source>
        <dbReference type="ARBA" id="ARBA00022989"/>
    </source>
</evidence>
<evidence type="ECO:0000313" key="7">
    <source>
        <dbReference type="Proteomes" id="UP000037510"/>
    </source>
</evidence>
<keyword evidence="4 5" id="KW-0472">Membrane</keyword>
<keyword evidence="2 5" id="KW-0812">Transmembrane</keyword>
<dbReference type="Proteomes" id="UP000037510">
    <property type="component" value="Unassembled WGS sequence"/>
</dbReference>
<evidence type="ECO:0000313" key="6">
    <source>
        <dbReference type="EMBL" id="KOB79448.1"/>
    </source>
</evidence>
<protein>
    <submittedName>
        <fullName evidence="6">Solute carrier family 35 member F5</fullName>
    </submittedName>
</protein>
<keyword evidence="7" id="KW-1185">Reference proteome</keyword>
<evidence type="ECO:0000256" key="2">
    <source>
        <dbReference type="ARBA" id="ARBA00022692"/>
    </source>
</evidence>
<accession>A0A0L7LVA5</accession>
<dbReference type="GO" id="GO:0016020">
    <property type="term" value="C:membrane"/>
    <property type="evidence" value="ECO:0007669"/>
    <property type="project" value="UniProtKB-SubCell"/>
</dbReference>
<evidence type="ECO:0000256" key="4">
    <source>
        <dbReference type="ARBA" id="ARBA00023136"/>
    </source>
</evidence>
<sequence length="99" mass="11571">MLPLCHNYFSVTPSNKVNKDVVEQSDRRKYAFGVFILLLVVVLWISSSEVTKYLYAEKHIERPFLVTYIRSSFLFIYLLVLCFTPPTRDPCRPADYTVS</sequence>
<dbReference type="STRING" id="104452.A0A0L7LVA5"/>
<evidence type="ECO:0000256" key="5">
    <source>
        <dbReference type="SAM" id="Phobius"/>
    </source>
</evidence>
<proteinExistence type="predicted"/>
<comment type="subcellular location">
    <subcellularLocation>
        <location evidence="1">Membrane</location>
        <topology evidence="1">Multi-pass membrane protein</topology>
    </subcellularLocation>
</comment>
<name>A0A0L7LVA5_OPEBR</name>
<evidence type="ECO:0000256" key="1">
    <source>
        <dbReference type="ARBA" id="ARBA00004141"/>
    </source>
</evidence>
<dbReference type="AlphaFoldDB" id="A0A0L7LVA5"/>
<dbReference type="PANTHER" id="PTHR23051:SF0">
    <property type="entry name" value="SOLUTE CARRIER FAMILY 35 MEMBER F5"/>
    <property type="match status" value="1"/>
</dbReference>
<keyword evidence="3 5" id="KW-1133">Transmembrane helix</keyword>